<keyword evidence="3" id="KW-1185">Reference proteome</keyword>
<accession>A0A4Q0YJF3</accession>
<name>A0A4Q0YJF3_9GAMM</name>
<feature type="region of interest" description="Disordered" evidence="1">
    <location>
        <begin position="149"/>
        <end position="199"/>
    </location>
</feature>
<comment type="caution">
    <text evidence="2">The sequence shown here is derived from an EMBL/GenBank/DDBJ whole genome shotgun (WGS) entry which is preliminary data.</text>
</comment>
<gene>
    <name evidence="2" type="ORF">CS022_22185</name>
</gene>
<dbReference type="EMBL" id="PEIB01000043">
    <property type="protein sequence ID" value="RXJ70840.1"/>
    <property type="molecule type" value="Genomic_DNA"/>
</dbReference>
<reference evidence="2 3" key="1">
    <citation type="submission" date="2017-10" db="EMBL/GenBank/DDBJ databases">
        <title>Nyctiphanis sp. nov., isolated from the stomach of the euphausiid Nyctiphanes simplex (Hansen, 1911) in the Gulf of California.</title>
        <authorList>
            <person name="Gomez-Gil B."/>
            <person name="Aguilar-Mendez M."/>
            <person name="Lopez-Cortes A."/>
            <person name="Gomez-Gutierrez J."/>
            <person name="Roque A."/>
            <person name="Lang E."/>
            <person name="Gonzalez-Castillo A."/>
        </authorList>
    </citation>
    <scope>NUCLEOTIDE SEQUENCE [LARGE SCALE GENOMIC DNA]</scope>
    <source>
        <strain evidence="2 3">CAIM 600</strain>
    </source>
</reference>
<organism evidence="2 3">
    <name type="scientific">Veronia nyctiphanis</name>
    <dbReference type="NCBI Taxonomy" id="1278244"/>
    <lineage>
        <taxon>Bacteria</taxon>
        <taxon>Pseudomonadati</taxon>
        <taxon>Pseudomonadota</taxon>
        <taxon>Gammaproteobacteria</taxon>
        <taxon>Vibrionales</taxon>
        <taxon>Vibrionaceae</taxon>
        <taxon>Veronia</taxon>
    </lineage>
</organism>
<evidence type="ECO:0000256" key="1">
    <source>
        <dbReference type="SAM" id="MobiDB-lite"/>
    </source>
</evidence>
<evidence type="ECO:0000313" key="2">
    <source>
        <dbReference type="EMBL" id="RXJ70840.1"/>
    </source>
</evidence>
<dbReference type="RefSeq" id="WP_129124071.1">
    <property type="nucleotide sequence ID" value="NZ_PEIB01000043.1"/>
</dbReference>
<evidence type="ECO:0000313" key="3">
    <source>
        <dbReference type="Proteomes" id="UP000290287"/>
    </source>
</evidence>
<proteinExistence type="predicted"/>
<dbReference type="Proteomes" id="UP000290287">
    <property type="component" value="Unassembled WGS sequence"/>
</dbReference>
<feature type="compositionally biased region" description="Basic residues" evidence="1">
    <location>
        <begin position="189"/>
        <end position="199"/>
    </location>
</feature>
<feature type="compositionally biased region" description="Basic and acidic residues" evidence="1">
    <location>
        <begin position="11"/>
        <end position="27"/>
    </location>
</feature>
<feature type="compositionally biased region" description="Polar residues" evidence="1">
    <location>
        <begin position="149"/>
        <end position="158"/>
    </location>
</feature>
<protein>
    <submittedName>
        <fullName evidence="2">Uncharacterized protein</fullName>
    </submittedName>
</protein>
<feature type="compositionally biased region" description="Basic and acidic residues" evidence="1">
    <location>
        <begin position="177"/>
        <end position="188"/>
    </location>
</feature>
<dbReference type="AlphaFoldDB" id="A0A4Q0YJF3"/>
<feature type="compositionally biased region" description="Basic and acidic residues" evidence="1">
    <location>
        <begin position="34"/>
        <end position="53"/>
    </location>
</feature>
<feature type="compositionally biased region" description="Polar residues" evidence="1">
    <location>
        <begin position="1"/>
        <end position="10"/>
    </location>
</feature>
<feature type="region of interest" description="Disordered" evidence="1">
    <location>
        <begin position="1"/>
        <end position="107"/>
    </location>
</feature>
<sequence>MVDTITSSSTVKDKINNDEENRNPDKNTKKKKREPIEKNSDSKAEMAKQKMEFNGEQLKSAINDAQKPNKGSPIASVSPPLEENGEESVSAPVRPLLEQDKGNTEVQSQIQTLKVNLERQKEIKEKLEENQKLKEKILGNAVDTLDLGTLSTFTNPSYNRRVRRNSGTESGETGEEELIRLRKENKEQRTKRRNKSTKR</sequence>